<gene>
    <name evidence="2" type="ORF">A4X03_0g9217</name>
</gene>
<dbReference type="AlphaFoldDB" id="A0A8T8SCE8"/>
<evidence type="ECO:0000256" key="1">
    <source>
        <dbReference type="SAM" id="MobiDB-lite"/>
    </source>
</evidence>
<feature type="region of interest" description="Disordered" evidence="1">
    <location>
        <begin position="1"/>
        <end position="20"/>
    </location>
</feature>
<feature type="compositionally biased region" description="Polar residues" evidence="1">
    <location>
        <begin position="1"/>
        <end position="17"/>
    </location>
</feature>
<name>A0A8T8SCE8_9BASI</name>
<dbReference type="EMBL" id="LWDD02003451">
    <property type="protein sequence ID" value="KAE8237126.1"/>
    <property type="molecule type" value="Genomic_DNA"/>
</dbReference>
<evidence type="ECO:0000313" key="3">
    <source>
        <dbReference type="Proteomes" id="UP000077671"/>
    </source>
</evidence>
<comment type="caution">
    <text evidence="2">The sequence shown here is derived from an EMBL/GenBank/DDBJ whole genome shotgun (WGS) entry which is preliminary data.</text>
</comment>
<reference evidence="2" key="2">
    <citation type="journal article" date="2019" name="IMA Fungus">
        <title>Genome sequencing and comparison of five Tilletia species to identify candidate genes for the detection of regulated species infecting wheat.</title>
        <authorList>
            <person name="Nguyen H.D.T."/>
            <person name="Sultana T."/>
            <person name="Kesanakurti P."/>
            <person name="Hambleton S."/>
        </authorList>
    </citation>
    <scope>NUCLEOTIDE SEQUENCE</scope>
    <source>
        <strain evidence="2">DAOMC 238032</strain>
    </source>
</reference>
<organism evidence="2 3">
    <name type="scientific">Tilletia caries</name>
    <name type="common">wheat bunt fungus</name>
    <dbReference type="NCBI Taxonomy" id="13290"/>
    <lineage>
        <taxon>Eukaryota</taxon>
        <taxon>Fungi</taxon>
        <taxon>Dikarya</taxon>
        <taxon>Basidiomycota</taxon>
        <taxon>Ustilaginomycotina</taxon>
        <taxon>Exobasidiomycetes</taxon>
        <taxon>Tilletiales</taxon>
        <taxon>Tilletiaceae</taxon>
        <taxon>Tilletia</taxon>
    </lineage>
</organism>
<evidence type="ECO:0000313" key="2">
    <source>
        <dbReference type="EMBL" id="KAE8237126.1"/>
    </source>
</evidence>
<proteinExistence type="predicted"/>
<sequence>GQNSSSSSSRAVITGTDSKADKYHTVSDLRGNPIDVSRIGSDPQFMASVMAMQYIRLGRRRGPI</sequence>
<reference evidence="2" key="1">
    <citation type="submission" date="2016-04" db="EMBL/GenBank/DDBJ databases">
        <authorList>
            <person name="Nguyen H.D."/>
            <person name="Kesanakurti P."/>
            <person name="Cullis J."/>
            <person name="Levesque C.A."/>
            <person name="Hambleton S."/>
        </authorList>
    </citation>
    <scope>NUCLEOTIDE SEQUENCE</scope>
    <source>
        <strain evidence="2">DAOMC 238032</strain>
    </source>
</reference>
<protein>
    <submittedName>
        <fullName evidence="2">Uncharacterized protein</fullName>
    </submittedName>
</protein>
<feature type="non-terminal residue" evidence="2">
    <location>
        <position position="64"/>
    </location>
</feature>
<dbReference type="Proteomes" id="UP000077671">
    <property type="component" value="Unassembled WGS sequence"/>
</dbReference>
<accession>A0A8T8SCE8</accession>